<accession>A0A8J3YYE8</accession>
<evidence type="ECO:0000259" key="1">
    <source>
        <dbReference type="Pfam" id="PF14530"/>
    </source>
</evidence>
<feature type="domain" description="DUF4439" evidence="1">
    <location>
        <begin position="7"/>
        <end position="141"/>
    </location>
</feature>
<proteinExistence type="predicted"/>
<name>A0A8J3YYE8_9ACTN</name>
<dbReference type="Gene3D" id="1.20.1260.10">
    <property type="match status" value="1"/>
</dbReference>
<protein>
    <recommendedName>
        <fullName evidence="1">DUF4439 domain-containing protein</fullName>
    </recommendedName>
</protein>
<organism evidence="2 3">
    <name type="scientific">Virgisporangium aurantiacum</name>
    <dbReference type="NCBI Taxonomy" id="175570"/>
    <lineage>
        <taxon>Bacteria</taxon>
        <taxon>Bacillati</taxon>
        <taxon>Actinomycetota</taxon>
        <taxon>Actinomycetes</taxon>
        <taxon>Micromonosporales</taxon>
        <taxon>Micromonosporaceae</taxon>
        <taxon>Virgisporangium</taxon>
    </lineage>
</organism>
<sequence>MSTAEEAFAAALVAEHAAVFGYGLVGARLDNSTLALATQAELAHRARRDVLVARLTERGAKAPAAEPAYSLPEPVTDLAGALKLAIGIEERTAAVWRAALLSTDGDDRRVAVDALTDCAVRATRLRRAASITPATVPFPGRLG</sequence>
<evidence type="ECO:0000313" key="3">
    <source>
        <dbReference type="Proteomes" id="UP000612585"/>
    </source>
</evidence>
<dbReference type="CDD" id="cd00657">
    <property type="entry name" value="Ferritin_like"/>
    <property type="match status" value="1"/>
</dbReference>
<dbReference type="InterPro" id="IPR029447">
    <property type="entry name" value="DUF4439"/>
</dbReference>
<comment type="caution">
    <text evidence="2">The sequence shown here is derived from an EMBL/GenBank/DDBJ whole genome shotgun (WGS) entry which is preliminary data.</text>
</comment>
<dbReference type="SUPFAM" id="SSF47240">
    <property type="entry name" value="Ferritin-like"/>
    <property type="match status" value="1"/>
</dbReference>
<dbReference type="InterPro" id="IPR009078">
    <property type="entry name" value="Ferritin-like_SF"/>
</dbReference>
<dbReference type="InterPro" id="IPR012347">
    <property type="entry name" value="Ferritin-like"/>
</dbReference>
<dbReference type="Proteomes" id="UP000612585">
    <property type="component" value="Unassembled WGS sequence"/>
</dbReference>
<dbReference type="EMBL" id="BOPG01000003">
    <property type="protein sequence ID" value="GIJ52953.1"/>
    <property type="molecule type" value="Genomic_DNA"/>
</dbReference>
<dbReference type="Pfam" id="PF14530">
    <property type="entry name" value="DUF4439"/>
    <property type="match status" value="1"/>
</dbReference>
<evidence type="ECO:0000313" key="2">
    <source>
        <dbReference type="EMBL" id="GIJ52953.1"/>
    </source>
</evidence>
<keyword evidence="3" id="KW-1185">Reference proteome</keyword>
<reference evidence="2" key="1">
    <citation type="submission" date="2021-01" db="EMBL/GenBank/DDBJ databases">
        <title>Whole genome shotgun sequence of Virgisporangium aurantiacum NBRC 16421.</title>
        <authorList>
            <person name="Komaki H."/>
            <person name="Tamura T."/>
        </authorList>
    </citation>
    <scope>NUCLEOTIDE SEQUENCE</scope>
    <source>
        <strain evidence="2">NBRC 16421</strain>
    </source>
</reference>
<gene>
    <name evidence="2" type="ORF">Vau01_004690</name>
</gene>
<dbReference type="AlphaFoldDB" id="A0A8J3YYE8"/>
<dbReference type="RefSeq" id="WP_203986496.1">
    <property type="nucleotide sequence ID" value="NZ_BOPG01000003.1"/>
</dbReference>